<feature type="domain" description="Integrase catalytic" evidence="4">
    <location>
        <begin position="237"/>
        <end position="404"/>
    </location>
</feature>
<dbReference type="PROSITE" id="PS50994">
    <property type="entry name" value="INTEGRASE"/>
    <property type="match status" value="1"/>
</dbReference>
<keyword evidence="3" id="KW-0411">Iron-sulfur</keyword>
<dbReference type="SUPFAM" id="SSF53098">
    <property type="entry name" value="Ribonuclease H-like"/>
    <property type="match status" value="1"/>
</dbReference>
<dbReference type="InterPro" id="IPR012337">
    <property type="entry name" value="RNaseH-like_sf"/>
</dbReference>
<dbReference type="EMBL" id="JAAZCD010000212">
    <property type="protein sequence ID" value="NLD32432.1"/>
    <property type="molecule type" value="Genomic_DNA"/>
</dbReference>
<dbReference type="Pfam" id="PF13936">
    <property type="entry name" value="HTH_38"/>
    <property type="match status" value="1"/>
</dbReference>
<accession>A0A847D5T5</accession>
<keyword evidence="2" id="KW-0408">Iron</keyword>
<evidence type="ECO:0000256" key="1">
    <source>
        <dbReference type="ARBA" id="ARBA00022723"/>
    </source>
</evidence>
<sequence>MRYNHLTLEERIQLQHCLEQKLSFRASGLLLGRDPTTLSREVKRYSVRKRIGSWNASFNNCSFHRDCDRKHLCDFPCSKRCKNCEQCYLHCPDYVKKECARLLKPPYVCTGCPQRTRCTLEKVLYEAKNAQRLYETILSESRSGTSFAAEEIEQMDALLAPGIKQGHSPYLLYTNHKEEMLFSERTLYRLIDQNRFSFRNLDLPAKVRYRPRKKTVSHKVDRGCRKGRTYKDYLAYCAENPDVSVVEMDTVLNRPGEPVLLSLWFSESCLHVYHLRERNDAKSVTDFFVTLANQIGKERYKALFPVLLTDNGSEFSNPEAIECPVIDGVKSEPLIRVFYCDPGMPSQKAGVEGNHALLRRIVPKRLSMRSLTVSKVVKINAHLNSLLRKKLKDRSAYESFSFFHDESLLQLLGISKIPASEVILTPELLK</sequence>
<dbReference type="GO" id="GO:0005829">
    <property type="term" value="C:cytosol"/>
    <property type="evidence" value="ECO:0007669"/>
    <property type="project" value="TreeGrafter"/>
</dbReference>
<dbReference type="RefSeq" id="WP_276647028.1">
    <property type="nucleotide sequence ID" value="NZ_JAAZCD010000212.1"/>
</dbReference>
<dbReference type="GO" id="GO:0015074">
    <property type="term" value="P:DNA integration"/>
    <property type="evidence" value="ECO:0007669"/>
    <property type="project" value="InterPro"/>
</dbReference>
<comment type="caution">
    <text evidence="5">The sequence shown here is derived from an EMBL/GenBank/DDBJ whole genome shotgun (WGS) entry which is preliminary data.</text>
</comment>
<dbReference type="PANTHER" id="PTHR10948">
    <property type="entry name" value="TRANSPOSASE"/>
    <property type="match status" value="1"/>
</dbReference>
<dbReference type="InterPro" id="IPR017900">
    <property type="entry name" value="4Fe4S_Fe_S_CS"/>
</dbReference>
<name>A0A847D5T5_9LACT</name>
<dbReference type="InterPro" id="IPR025246">
    <property type="entry name" value="IS30-like_HTH"/>
</dbReference>
<dbReference type="GO" id="GO:0046872">
    <property type="term" value="F:metal ion binding"/>
    <property type="evidence" value="ECO:0007669"/>
    <property type="project" value="UniProtKB-KW"/>
</dbReference>
<dbReference type="GO" id="GO:0032196">
    <property type="term" value="P:transposition"/>
    <property type="evidence" value="ECO:0007669"/>
    <property type="project" value="TreeGrafter"/>
</dbReference>
<dbReference type="GO" id="GO:0004803">
    <property type="term" value="F:transposase activity"/>
    <property type="evidence" value="ECO:0007669"/>
    <property type="project" value="TreeGrafter"/>
</dbReference>
<dbReference type="GO" id="GO:0051536">
    <property type="term" value="F:iron-sulfur cluster binding"/>
    <property type="evidence" value="ECO:0007669"/>
    <property type="project" value="UniProtKB-KW"/>
</dbReference>
<dbReference type="PANTHER" id="PTHR10948:SF23">
    <property type="entry name" value="TRANSPOSASE INSI FOR INSERTION SEQUENCE ELEMENT IS30A-RELATED"/>
    <property type="match status" value="1"/>
</dbReference>
<gene>
    <name evidence="5" type="ORF">GX662_09315</name>
</gene>
<evidence type="ECO:0000313" key="5">
    <source>
        <dbReference type="EMBL" id="NLD32432.1"/>
    </source>
</evidence>
<keyword evidence="1" id="KW-0479">Metal-binding</keyword>
<dbReference type="AlphaFoldDB" id="A0A847D5T5"/>
<organism evidence="5 6">
    <name type="scientific">Trichococcus flocculiformis</name>
    <dbReference type="NCBI Taxonomy" id="82803"/>
    <lineage>
        <taxon>Bacteria</taxon>
        <taxon>Bacillati</taxon>
        <taxon>Bacillota</taxon>
        <taxon>Bacilli</taxon>
        <taxon>Lactobacillales</taxon>
        <taxon>Carnobacteriaceae</taxon>
        <taxon>Trichococcus</taxon>
    </lineage>
</organism>
<evidence type="ECO:0000259" key="4">
    <source>
        <dbReference type="PROSITE" id="PS50994"/>
    </source>
</evidence>
<dbReference type="InterPro" id="IPR001584">
    <property type="entry name" value="Integrase_cat-core"/>
</dbReference>
<reference evidence="5 6" key="1">
    <citation type="journal article" date="2020" name="Biotechnol. Biofuels">
        <title>New insights from the biogas microbiome by comprehensive genome-resolved metagenomics of nearly 1600 species originating from multiple anaerobic digesters.</title>
        <authorList>
            <person name="Campanaro S."/>
            <person name="Treu L."/>
            <person name="Rodriguez-R L.M."/>
            <person name="Kovalovszki A."/>
            <person name="Ziels R.M."/>
            <person name="Maus I."/>
            <person name="Zhu X."/>
            <person name="Kougias P.G."/>
            <person name="Basile A."/>
            <person name="Luo G."/>
            <person name="Schluter A."/>
            <person name="Konstantinidis K.T."/>
            <person name="Angelidaki I."/>
        </authorList>
    </citation>
    <scope>NUCLEOTIDE SEQUENCE [LARGE SCALE GENOMIC DNA]</scope>
    <source>
        <strain evidence="5">AS07pgkLD_105</strain>
    </source>
</reference>
<dbReference type="PROSITE" id="PS00198">
    <property type="entry name" value="4FE4S_FER_1"/>
    <property type="match status" value="1"/>
</dbReference>
<protein>
    <submittedName>
        <fullName evidence="5">Helix-turn-helix domain-containing protein</fullName>
    </submittedName>
</protein>
<evidence type="ECO:0000313" key="6">
    <source>
        <dbReference type="Proteomes" id="UP000589373"/>
    </source>
</evidence>
<proteinExistence type="predicted"/>
<evidence type="ECO:0000256" key="2">
    <source>
        <dbReference type="ARBA" id="ARBA00023004"/>
    </source>
</evidence>
<dbReference type="InterPro" id="IPR051917">
    <property type="entry name" value="Transposase-Integrase"/>
</dbReference>
<evidence type="ECO:0000256" key="3">
    <source>
        <dbReference type="ARBA" id="ARBA00023014"/>
    </source>
</evidence>
<dbReference type="Proteomes" id="UP000589373">
    <property type="component" value="Unassembled WGS sequence"/>
</dbReference>